<accession>A0A975C1S3</accession>
<keyword evidence="3" id="KW-0238">DNA-binding</keyword>
<dbReference type="EMBL" id="CP062222">
    <property type="protein sequence ID" value="QTC92313.1"/>
    <property type="molecule type" value="Genomic_DNA"/>
</dbReference>
<feature type="domain" description="HTH lysR-type" evidence="5">
    <location>
        <begin position="2"/>
        <end position="59"/>
    </location>
</feature>
<dbReference type="GO" id="GO:0003700">
    <property type="term" value="F:DNA-binding transcription factor activity"/>
    <property type="evidence" value="ECO:0007669"/>
    <property type="project" value="InterPro"/>
</dbReference>
<evidence type="ECO:0000256" key="3">
    <source>
        <dbReference type="ARBA" id="ARBA00023125"/>
    </source>
</evidence>
<evidence type="ECO:0000256" key="1">
    <source>
        <dbReference type="ARBA" id="ARBA00009437"/>
    </source>
</evidence>
<evidence type="ECO:0000259" key="5">
    <source>
        <dbReference type="PROSITE" id="PS50931"/>
    </source>
</evidence>
<organism evidence="6 7">
    <name type="scientific">Brevundimonas goettingensis</name>
    <dbReference type="NCBI Taxonomy" id="2774190"/>
    <lineage>
        <taxon>Bacteria</taxon>
        <taxon>Pseudomonadati</taxon>
        <taxon>Pseudomonadota</taxon>
        <taxon>Alphaproteobacteria</taxon>
        <taxon>Caulobacterales</taxon>
        <taxon>Caulobacteraceae</taxon>
        <taxon>Brevundimonas</taxon>
    </lineage>
</organism>
<dbReference type="PRINTS" id="PR00039">
    <property type="entry name" value="HTHLYSR"/>
</dbReference>
<dbReference type="Gene3D" id="3.40.190.10">
    <property type="entry name" value="Periplasmic binding protein-like II"/>
    <property type="match status" value="2"/>
</dbReference>
<dbReference type="AlphaFoldDB" id="A0A975C1S3"/>
<evidence type="ECO:0000256" key="2">
    <source>
        <dbReference type="ARBA" id="ARBA00023015"/>
    </source>
</evidence>
<dbReference type="PROSITE" id="PS50931">
    <property type="entry name" value="HTH_LYSR"/>
    <property type="match status" value="1"/>
</dbReference>
<keyword evidence="2" id="KW-0805">Transcription regulation</keyword>
<sequence length="288" mass="31207">MLDRTLLRYFLAVVDRGNFSRAAANCRVSQPTLSIGIAKLERMLGETLFIRNSRRVELTAAGVRLSAQARRIEAAFLEAETAAPAEAPKKLIRLGLLSTLPSSWVERALAALRDSALSERLEIVEGRQSDLPALLGRGRVDAAIGVVDGAARDPLFVEDYGLAMPLSHPLAHRPEVAPEEVAAETMIVRRHCEALAETSRYFTARGVRPFMAARTTHDDRALAYVRAGLGVTVLPRGFQGEGVAVATLTGWGLTRRIGLMIEPDSRARLAGAETLQLFSDSLKASAAR</sequence>
<dbReference type="Gene3D" id="1.10.10.10">
    <property type="entry name" value="Winged helix-like DNA-binding domain superfamily/Winged helix DNA-binding domain"/>
    <property type="match status" value="1"/>
</dbReference>
<keyword evidence="4" id="KW-0804">Transcription</keyword>
<gene>
    <name evidence="6" type="ORF">IFJ75_05315</name>
</gene>
<reference evidence="6" key="1">
    <citation type="submission" date="2020-09" db="EMBL/GenBank/DDBJ databases">
        <title>Brevundimonas sp. LVF2 isolated from a puddle in Goettingen, Germany.</title>
        <authorList>
            <person name="Friedrich I."/>
            <person name="Klassen A."/>
            <person name="Hannes N."/>
            <person name="Schneider D."/>
            <person name="Hertel R."/>
            <person name="Daniel R."/>
        </authorList>
    </citation>
    <scope>NUCLEOTIDE SEQUENCE</scope>
    <source>
        <strain evidence="6">LVF2</strain>
    </source>
</reference>
<dbReference type="RefSeq" id="WP_225897007.1">
    <property type="nucleotide sequence ID" value="NZ_CP062222.1"/>
</dbReference>
<evidence type="ECO:0000313" key="6">
    <source>
        <dbReference type="EMBL" id="QTC92313.1"/>
    </source>
</evidence>
<name>A0A975C1S3_9CAUL</name>
<dbReference type="InterPro" id="IPR000847">
    <property type="entry name" value="LysR_HTH_N"/>
</dbReference>
<comment type="similarity">
    <text evidence="1">Belongs to the LysR transcriptional regulatory family.</text>
</comment>
<dbReference type="CDD" id="cd05466">
    <property type="entry name" value="PBP2_LTTR_substrate"/>
    <property type="match status" value="1"/>
</dbReference>
<dbReference type="SUPFAM" id="SSF46785">
    <property type="entry name" value="Winged helix' DNA-binding domain"/>
    <property type="match status" value="1"/>
</dbReference>
<protein>
    <submittedName>
        <fullName evidence="6">LysR family transcriptional regulator</fullName>
    </submittedName>
</protein>
<dbReference type="Pfam" id="PF03466">
    <property type="entry name" value="LysR_substrate"/>
    <property type="match status" value="1"/>
</dbReference>
<proteinExistence type="inferred from homology"/>
<dbReference type="GO" id="GO:0032993">
    <property type="term" value="C:protein-DNA complex"/>
    <property type="evidence" value="ECO:0007669"/>
    <property type="project" value="TreeGrafter"/>
</dbReference>
<dbReference type="InterPro" id="IPR036388">
    <property type="entry name" value="WH-like_DNA-bd_sf"/>
</dbReference>
<dbReference type="KEGG" id="bgoe:IFJ75_05315"/>
<dbReference type="SUPFAM" id="SSF53850">
    <property type="entry name" value="Periplasmic binding protein-like II"/>
    <property type="match status" value="1"/>
</dbReference>
<dbReference type="PANTHER" id="PTHR30346">
    <property type="entry name" value="TRANSCRIPTIONAL DUAL REGULATOR HCAR-RELATED"/>
    <property type="match status" value="1"/>
</dbReference>
<dbReference type="PANTHER" id="PTHR30346:SF28">
    <property type="entry name" value="HTH-TYPE TRANSCRIPTIONAL REGULATOR CYNR"/>
    <property type="match status" value="1"/>
</dbReference>
<dbReference type="InterPro" id="IPR005119">
    <property type="entry name" value="LysR_subst-bd"/>
</dbReference>
<dbReference type="FunFam" id="1.10.10.10:FF:000001">
    <property type="entry name" value="LysR family transcriptional regulator"/>
    <property type="match status" value="1"/>
</dbReference>
<keyword evidence="7" id="KW-1185">Reference proteome</keyword>
<dbReference type="Proteomes" id="UP000663918">
    <property type="component" value="Chromosome"/>
</dbReference>
<dbReference type="GO" id="GO:0003677">
    <property type="term" value="F:DNA binding"/>
    <property type="evidence" value="ECO:0007669"/>
    <property type="project" value="UniProtKB-KW"/>
</dbReference>
<dbReference type="InterPro" id="IPR036390">
    <property type="entry name" value="WH_DNA-bd_sf"/>
</dbReference>
<dbReference type="Pfam" id="PF00126">
    <property type="entry name" value="HTH_1"/>
    <property type="match status" value="1"/>
</dbReference>
<evidence type="ECO:0000256" key="4">
    <source>
        <dbReference type="ARBA" id="ARBA00023163"/>
    </source>
</evidence>
<evidence type="ECO:0000313" key="7">
    <source>
        <dbReference type="Proteomes" id="UP000663918"/>
    </source>
</evidence>